<dbReference type="GO" id="GO:0008233">
    <property type="term" value="F:peptidase activity"/>
    <property type="evidence" value="ECO:0007669"/>
    <property type="project" value="UniProtKB-KW"/>
</dbReference>
<keyword evidence="2" id="KW-0378">Hydrolase</keyword>
<dbReference type="STRING" id="428993.SAMN06296058_2684"/>
<organism evidence="2 3">
    <name type="scientific">Pseudoxanthomonas indica</name>
    <dbReference type="NCBI Taxonomy" id="428993"/>
    <lineage>
        <taxon>Bacteria</taxon>
        <taxon>Pseudomonadati</taxon>
        <taxon>Pseudomonadota</taxon>
        <taxon>Gammaproteobacteria</taxon>
        <taxon>Lysobacterales</taxon>
        <taxon>Lysobacteraceae</taxon>
        <taxon>Pseudoxanthomonas</taxon>
    </lineage>
</organism>
<sequence>MTRSQHTKLSVSALLAISALSLGSSALAASAIEEPVTVIDIPADPGAPVIATVMMSSHRYRMIVDTGAGNLIFHLPVARRDLVAVPMDDSMLAQAKGIYGDLALHHFKAGSMSVGQWRFEPDENVFALDMNQAAEKYAVDGLLGVPYLAKLSWHWDNRSRKLLGYEHASSTVAAVRARLHCEPLYDVDAIPGVALKVGDERALFALDTGDLGASGGLHPNDREALAYFGAIRAGGMNNSQTDLAGKSQSSLQVSQIQNIMLGPTRLDGLVLTEVQSSSSLGRRFLSKFDEVLLDFGANTFCIPAVQQVEPDDISLYLSK</sequence>
<evidence type="ECO:0000313" key="2">
    <source>
        <dbReference type="EMBL" id="SKC76598.1"/>
    </source>
</evidence>
<evidence type="ECO:0000313" key="3">
    <source>
        <dbReference type="Proteomes" id="UP000190341"/>
    </source>
</evidence>
<dbReference type="Gene3D" id="2.40.70.10">
    <property type="entry name" value="Acid Proteases"/>
    <property type="match status" value="1"/>
</dbReference>
<name>A0A1T5LM85_9GAMM</name>
<gene>
    <name evidence="2" type="ORF">SAMN06296058_2684</name>
</gene>
<feature type="signal peptide" evidence="1">
    <location>
        <begin position="1"/>
        <end position="28"/>
    </location>
</feature>
<accession>A0A1T5LM85</accession>
<proteinExistence type="predicted"/>
<dbReference type="OrthoDB" id="6063587at2"/>
<keyword evidence="1" id="KW-0732">Signal</keyword>
<dbReference type="AlphaFoldDB" id="A0A1T5LM85"/>
<dbReference type="EMBL" id="FUZV01000002">
    <property type="protein sequence ID" value="SKC76598.1"/>
    <property type="molecule type" value="Genomic_DNA"/>
</dbReference>
<keyword evidence="3" id="KW-1185">Reference proteome</keyword>
<keyword evidence="2" id="KW-0645">Protease</keyword>
<dbReference type="GO" id="GO:0006508">
    <property type="term" value="P:proteolysis"/>
    <property type="evidence" value="ECO:0007669"/>
    <property type="project" value="UniProtKB-KW"/>
</dbReference>
<dbReference type="RefSeq" id="WP_139381561.1">
    <property type="nucleotide sequence ID" value="NZ_BMCL01000001.1"/>
</dbReference>
<reference evidence="2 3" key="1">
    <citation type="submission" date="2017-02" db="EMBL/GenBank/DDBJ databases">
        <authorList>
            <person name="Peterson S.W."/>
        </authorList>
    </citation>
    <scope>NUCLEOTIDE SEQUENCE [LARGE SCALE GENOMIC DNA]</scope>
    <source>
        <strain evidence="2 3">P15</strain>
    </source>
</reference>
<feature type="chain" id="PRO_5012369024" evidence="1">
    <location>
        <begin position="29"/>
        <end position="319"/>
    </location>
</feature>
<dbReference type="InterPro" id="IPR021109">
    <property type="entry name" value="Peptidase_aspartic_dom_sf"/>
</dbReference>
<dbReference type="Proteomes" id="UP000190341">
    <property type="component" value="Unassembled WGS sequence"/>
</dbReference>
<protein>
    <submittedName>
        <fullName evidence="2">Aspartyl protease</fullName>
    </submittedName>
</protein>
<evidence type="ECO:0000256" key="1">
    <source>
        <dbReference type="SAM" id="SignalP"/>
    </source>
</evidence>